<protein>
    <recommendedName>
        <fullName evidence="3">Pectate lyase superfamily protein domain-containing protein</fullName>
    </recommendedName>
</protein>
<organism evidence="1 2">
    <name type="scientific">Oceanobacillus longus</name>
    <dbReference type="NCBI Taxonomy" id="930120"/>
    <lineage>
        <taxon>Bacteria</taxon>
        <taxon>Bacillati</taxon>
        <taxon>Bacillota</taxon>
        <taxon>Bacilli</taxon>
        <taxon>Bacillales</taxon>
        <taxon>Bacillaceae</taxon>
        <taxon>Oceanobacillus</taxon>
    </lineage>
</organism>
<evidence type="ECO:0000313" key="2">
    <source>
        <dbReference type="Proteomes" id="UP001595772"/>
    </source>
</evidence>
<accession>A0ABV8H3R5</accession>
<dbReference type="Proteomes" id="UP001595772">
    <property type="component" value="Unassembled WGS sequence"/>
</dbReference>
<reference evidence="2" key="1">
    <citation type="journal article" date="2019" name="Int. J. Syst. Evol. Microbiol.">
        <title>The Global Catalogue of Microorganisms (GCM) 10K type strain sequencing project: providing services to taxonomists for standard genome sequencing and annotation.</title>
        <authorList>
            <consortium name="The Broad Institute Genomics Platform"/>
            <consortium name="The Broad Institute Genome Sequencing Center for Infectious Disease"/>
            <person name="Wu L."/>
            <person name="Ma J."/>
        </authorList>
    </citation>
    <scope>NUCLEOTIDE SEQUENCE [LARGE SCALE GENOMIC DNA]</scope>
    <source>
        <strain evidence="2">IBRC-M 10703</strain>
    </source>
</reference>
<name>A0ABV8H3R5_9BACI</name>
<gene>
    <name evidence="1" type="ORF">ACFOUV_16800</name>
</gene>
<keyword evidence="2" id="KW-1185">Reference proteome</keyword>
<dbReference type="SUPFAM" id="SSF51126">
    <property type="entry name" value="Pectin lyase-like"/>
    <property type="match status" value="1"/>
</dbReference>
<dbReference type="Gene3D" id="2.160.20.10">
    <property type="entry name" value="Single-stranded right-handed beta-helix, Pectin lyase-like"/>
    <property type="match status" value="1"/>
</dbReference>
<evidence type="ECO:0008006" key="3">
    <source>
        <dbReference type="Google" id="ProtNLM"/>
    </source>
</evidence>
<dbReference type="RefSeq" id="WP_379497945.1">
    <property type="nucleotide sequence ID" value="NZ_JBHSAO010000015.1"/>
</dbReference>
<dbReference type="EMBL" id="JBHSAO010000015">
    <property type="protein sequence ID" value="MFC4025449.1"/>
    <property type="molecule type" value="Genomic_DNA"/>
</dbReference>
<sequence>MQKFLLTLVVLTLWILYPTSSIEAKAETYTITPNSDTYNGNFMRASTYNKYTKHYYLIRSYLEQLEETGGGTLVFEKGTYTVSNVLFVPSNVTIKLQDGAKIVNGNETGTSKSDADKSIFQFIRPSFGKEEGVYGEYNGETNISIIGSGTATIDLNFEKKYWHYCWP</sequence>
<evidence type="ECO:0000313" key="1">
    <source>
        <dbReference type="EMBL" id="MFC4025449.1"/>
    </source>
</evidence>
<proteinExistence type="predicted"/>
<comment type="caution">
    <text evidence="1">The sequence shown here is derived from an EMBL/GenBank/DDBJ whole genome shotgun (WGS) entry which is preliminary data.</text>
</comment>
<dbReference type="InterPro" id="IPR012334">
    <property type="entry name" value="Pectin_lyas_fold"/>
</dbReference>
<dbReference type="InterPro" id="IPR011050">
    <property type="entry name" value="Pectin_lyase_fold/virulence"/>
</dbReference>